<name>A0A919YIK0_9BACL</name>
<evidence type="ECO:0000256" key="1">
    <source>
        <dbReference type="ARBA" id="ARBA00022723"/>
    </source>
</evidence>
<protein>
    <recommendedName>
        <fullName evidence="3">Nudix hydrolase domain-containing protein</fullName>
    </recommendedName>
</protein>
<keyword evidence="5" id="KW-1185">Reference proteome</keyword>
<dbReference type="RefSeq" id="WP_212981175.1">
    <property type="nucleotide sequence ID" value="NZ_AP025343.1"/>
</dbReference>
<dbReference type="EMBL" id="BORT01000044">
    <property type="protein sequence ID" value="GIO51134.1"/>
    <property type="molecule type" value="Genomic_DNA"/>
</dbReference>
<evidence type="ECO:0000259" key="3">
    <source>
        <dbReference type="PROSITE" id="PS51462"/>
    </source>
</evidence>
<dbReference type="InterPro" id="IPR020476">
    <property type="entry name" value="Nudix_hydrolase"/>
</dbReference>
<dbReference type="SUPFAM" id="SSF55811">
    <property type="entry name" value="Nudix"/>
    <property type="match status" value="1"/>
</dbReference>
<evidence type="ECO:0000313" key="5">
    <source>
        <dbReference type="Proteomes" id="UP000682811"/>
    </source>
</evidence>
<reference evidence="4 5" key="1">
    <citation type="submission" date="2021-03" db="EMBL/GenBank/DDBJ databases">
        <title>Antimicrobial resistance genes in bacteria isolated from Japanese honey, and their potential for conferring macrolide and lincosamide resistance in the American foulbrood pathogen Paenibacillus larvae.</title>
        <authorList>
            <person name="Okamoto M."/>
            <person name="Kumagai M."/>
            <person name="Kanamori H."/>
            <person name="Takamatsu D."/>
        </authorList>
    </citation>
    <scope>NUCLEOTIDE SEQUENCE [LARGE SCALE GENOMIC DNA]</scope>
    <source>
        <strain evidence="4 5">J34TS1</strain>
    </source>
</reference>
<sequence length="172" mass="19777">MNQSIYENWNGHRIKLTWIPGEEKPGPALVTSVHGICLHQGLVLAVHVQGRGYNLPGGHVEPGETPEEAFHREVLEEGSVKGKIEYLGKMEVSHEENALFDPNGKYPMVGYQLFYRMDVTERLPFNREHESLSRIWIEPEELGYVVNEHELIGLVLKKALQRDVNQSHFRKR</sequence>
<organism evidence="4 5">
    <name type="scientific">Paenibacillus azoreducens</name>
    <dbReference type="NCBI Taxonomy" id="116718"/>
    <lineage>
        <taxon>Bacteria</taxon>
        <taxon>Bacillati</taxon>
        <taxon>Bacillota</taxon>
        <taxon>Bacilli</taxon>
        <taxon>Bacillales</taxon>
        <taxon>Paenibacillaceae</taxon>
        <taxon>Paenibacillus</taxon>
    </lineage>
</organism>
<dbReference type="PANTHER" id="PTHR12629">
    <property type="entry name" value="DIPHOSPHOINOSITOL POLYPHOSPHATE PHOSPHOHYDROLASE"/>
    <property type="match status" value="1"/>
</dbReference>
<evidence type="ECO:0000256" key="2">
    <source>
        <dbReference type="ARBA" id="ARBA00022801"/>
    </source>
</evidence>
<proteinExistence type="predicted"/>
<keyword evidence="1" id="KW-0479">Metal-binding</keyword>
<dbReference type="InterPro" id="IPR000086">
    <property type="entry name" value="NUDIX_hydrolase_dom"/>
</dbReference>
<dbReference type="InterPro" id="IPR015797">
    <property type="entry name" value="NUDIX_hydrolase-like_dom_sf"/>
</dbReference>
<feature type="domain" description="Nudix hydrolase" evidence="3">
    <location>
        <begin position="28"/>
        <end position="161"/>
    </location>
</feature>
<dbReference type="GO" id="GO:0046872">
    <property type="term" value="F:metal ion binding"/>
    <property type="evidence" value="ECO:0007669"/>
    <property type="project" value="UniProtKB-KW"/>
</dbReference>
<dbReference type="AlphaFoldDB" id="A0A919YIK0"/>
<dbReference type="GO" id="GO:0005737">
    <property type="term" value="C:cytoplasm"/>
    <property type="evidence" value="ECO:0007669"/>
    <property type="project" value="TreeGrafter"/>
</dbReference>
<evidence type="ECO:0000313" key="4">
    <source>
        <dbReference type="EMBL" id="GIO51134.1"/>
    </source>
</evidence>
<accession>A0A919YIK0</accession>
<keyword evidence="2" id="KW-0378">Hydrolase</keyword>
<dbReference type="PANTHER" id="PTHR12629:SF0">
    <property type="entry name" value="DIPHOSPHOINOSITOL-POLYPHOSPHATE DIPHOSPHATASE"/>
    <property type="match status" value="1"/>
</dbReference>
<comment type="caution">
    <text evidence="4">The sequence shown here is derived from an EMBL/GenBank/DDBJ whole genome shotgun (WGS) entry which is preliminary data.</text>
</comment>
<dbReference type="Pfam" id="PF00293">
    <property type="entry name" value="NUDIX"/>
    <property type="match status" value="1"/>
</dbReference>
<dbReference type="GO" id="GO:0016787">
    <property type="term" value="F:hydrolase activity"/>
    <property type="evidence" value="ECO:0007669"/>
    <property type="project" value="UniProtKB-KW"/>
</dbReference>
<dbReference type="PRINTS" id="PR00502">
    <property type="entry name" value="NUDIXFAMILY"/>
</dbReference>
<dbReference type="Gene3D" id="3.90.79.10">
    <property type="entry name" value="Nucleoside Triphosphate Pyrophosphohydrolase"/>
    <property type="match status" value="1"/>
</dbReference>
<dbReference type="PROSITE" id="PS51462">
    <property type="entry name" value="NUDIX"/>
    <property type="match status" value="1"/>
</dbReference>
<gene>
    <name evidence="4" type="ORF">J34TS1_58990</name>
</gene>
<dbReference type="Proteomes" id="UP000682811">
    <property type="component" value="Unassembled WGS sequence"/>
</dbReference>